<evidence type="ECO:0000313" key="3">
    <source>
        <dbReference type="Proteomes" id="UP000707356"/>
    </source>
</evidence>
<dbReference type="InterPro" id="IPR010390">
    <property type="entry name" value="ABC-2_transporter-like"/>
</dbReference>
<dbReference type="AlphaFoldDB" id="A0A951PFU1"/>
<dbReference type="Pfam" id="PF06182">
    <property type="entry name" value="ABC2_membrane_6"/>
    <property type="match status" value="1"/>
</dbReference>
<sequence>MPRSVLRLLRITRTLLSVYYAYMLEYRAELMLWVLSGSLPLILMGAWVQASQSGQFGLSPTDFIRYFIAVFFVRQFTVVWVIWEFEREVVEGKLSFRLLQPLDPGWHHLASHFAERFARLPFALLLMGLFFWLYPEAIWRPSLPNLLLCLLTLLLAFILRFVTQYAFSMFAFWLERAYAIEQFWFLFYLFLSGLVAPLEVFPPAVREIVSWTPFPYMIHFPASILIGLPVNVGRGLLIMIDWIIIFWFLNRWLWRKGLKQYSGMGA</sequence>
<name>A0A951PFU1_9CYAN</name>
<dbReference type="Proteomes" id="UP000707356">
    <property type="component" value="Unassembled WGS sequence"/>
</dbReference>
<reference evidence="2" key="2">
    <citation type="journal article" date="2022" name="Microbiol. Resour. Announc.">
        <title>Metagenome Sequencing to Explore Phylogenomics of Terrestrial Cyanobacteria.</title>
        <authorList>
            <person name="Ward R.D."/>
            <person name="Stajich J.E."/>
            <person name="Johansen J.R."/>
            <person name="Huntemann M."/>
            <person name="Clum A."/>
            <person name="Foster B."/>
            <person name="Foster B."/>
            <person name="Roux S."/>
            <person name="Palaniappan K."/>
            <person name="Varghese N."/>
            <person name="Mukherjee S."/>
            <person name="Reddy T.B.K."/>
            <person name="Daum C."/>
            <person name="Copeland A."/>
            <person name="Chen I.A."/>
            <person name="Ivanova N.N."/>
            <person name="Kyrpides N.C."/>
            <person name="Shapiro N."/>
            <person name="Eloe-Fadrosh E.A."/>
            <person name="Pietrasiak N."/>
        </authorList>
    </citation>
    <scope>NUCLEOTIDE SEQUENCE</scope>
    <source>
        <strain evidence="2">GSE-TBD4-15B</strain>
    </source>
</reference>
<keyword evidence="1" id="KW-0472">Membrane</keyword>
<evidence type="ECO:0000256" key="1">
    <source>
        <dbReference type="SAM" id="Phobius"/>
    </source>
</evidence>
<feature type="transmembrane region" description="Helical" evidence="1">
    <location>
        <begin position="183"/>
        <end position="201"/>
    </location>
</feature>
<feature type="transmembrane region" description="Helical" evidence="1">
    <location>
        <begin position="117"/>
        <end position="134"/>
    </location>
</feature>
<comment type="caution">
    <text evidence="2">The sequence shown here is derived from an EMBL/GenBank/DDBJ whole genome shotgun (WGS) entry which is preliminary data.</text>
</comment>
<gene>
    <name evidence="2" type="ORF">KME07_22075</name>
</gene>
<feature type="transmembrane region" description="Helical" evidence="1">
    <location>
        <begin position="146"/>
        <end position="163"/>
    </location>
</feature>
<keyword evidence="1" id="KW-1133">Transmembrane helix</keyword>
<dbReference type="PANTHER" id="PTHR36832">
    <property type="entry name" value="SLR1174 PROTEIN-RELATED"/>
    <property type="match status" value="1"/>
</dbReference>
<feature type="transmembrane region" description="Helical" evidence="1">
    <location>
        <begin position="30"/>
        <end position="51"/>
    </location>
</feature>
<accession>A0A951PFU1</accession>
<dbReference type="EMBL" id="JAHHHV010000084">
    <property type="protein sequence ID" value="MBW4468123.1"/>
    <property type="molecule type" value="Genomic_DNA"/>
</dbReference>
<dbReference type="PANTHER" id="PTHR36832:SF1">
    <property type="entry name" value="SLR1174 PROTEIN"/>
    <property type="match status" value="1"/>
</dbReference>
<protein>
    <submittedName>
        <fullName evidence="2">ABC-2 family transporter protein</fullName>
    </submittedName>
</protein>
<feature type="transmembrane region" description="Helical" evidence="1">
    <location>
        <begin position="63"/>
        <end position="83"/>
    </location>
</feature>
<feature type="transmembrane region" description="Helical" evidence="1">
    <location>
        <begin position="236"/>
        <end position="254"/>
    </location>
</feature>
<reference evidence="2" key="1">
    <citation type="submission" date="2021-05" db="EMBL/GenBank/DDBJ databases">
        <authorList>
            <person name="Pietrasiak N."/>
            <person name="Ward R."/>
            <person name="Stajich J.E."/>
            <person name="Kurbessoian T."/>
        </authorList>
    </citation>
    <scope>NUCLEOTIDE SEQUENCE</scope>
    <source>
        <strain evidence="2">GSE-TBD4-15B</strain>
    </source>
</reference>
<evidence type="ECO:0000313" key="2">
    <source>
        <dbReference type="EMBL" id="MBW4468123.1"/>
    </source>
</evidence>
<organism evidence="2 3">
    <name type="scientific">Pegethrix bostrychoides GSE-TBD4-15B</name>
    <dbReference type="NCBI Taxonomy" id="2839662"/>
    <lineage>
        <taxon>Bacteria</taxon>
        <taxon>Bacillati</taxon>
        <taxon>Cyanobacteriota</taxon>
        <taxon>Cyanophyceae</taxon>
        <taxon>Oculatellales</taxon>
        <taxon>Oculatellaceae</taxon>
        <taxon>Pegethrix</taxon>
    </lineage>
</organism>
<keyword evidence="1" id="KW-0812">Transmembrane</keyword>
<proteinExistence type="predicted"/>